<keyword evidence="2" id="KW-1185">Reference proteome</keyword>
<dbReference type="KEGG" id="cwa:CwatDRAFT_3003"/>
<dbReference type="InterPro" id="IPR026349">
    <property type="entry name" value="CHP04255"/>
</dbReference>
<name>Q4C226_CROWT</name>
<dbReference type="AlphaFoldDB" id="Q4C226"/>
<dbReference type="NCBIfam" id="TIGR04255">
    <property type="entry name" value="sporadTIGR04255"/>
    <property type="match status" value="1"/>
</dbReference>
<gene>
    <name evidence="1" type="ORF">CwatDRAFT_3003</name>
</gene>
<proteinExistence type="predicted"/>
<evidence type="ECO:0000313" key="2">
    <source>
        <dbReference type="Proteomes" id="UP000003922"/>
    </source>
</evidence>
<reference evidence="1" key="1">
    <citation type="submission" date="2004-02" db="EMBL/GenBank/DDBJ databases">
        <authorList>
            <consortium name="DOE Joint Genome Institute"/>
        </authorList>
    </citation>
    <scope>NUCLEOTIDE SEQUENCE [LARGE SCALE GENOMIC DNA]</scope>
    <source>
        <strain evidence="1">WH 8501</strain>
    </source>
</reference>
<reference evidence="1" key="3">
    <citation type="submission" date="2016-12" db="EMBL/GenBank/DDBJ databases">
        <title>Annotation of the draft genome assembly of Crocosphaera watsonii WH 8501.</title>
        <authorList>
            <consortium name="US DOE Joint Genome Institute (JGI-ORNL)"/>
            <person name="Larimer F."/>
            <person name="Land M."/>
        </authorList>
    </citation>
    <scope>NUCLEOTIDE SEQUENCE</scope>
    <source>
        <strain evidence="1">WH 8501</strain>
    </source>
</reference>
<evidence type="ECO:0000313" key="1">
    <source>
        <dbReference type="EMBL" id="EAM50213.1"/>
    </source>
</evidence>
<comment type="caution">
    <text evidence="1">The sequence shown here is derived from an EMBL/GenBank/DDBJ whole genome shotgun (WGS) entry which is preliminary data.</text>
</comment>
<sequence length="254" mass="30330">MNKIAFNKLPIYEIVFVIEFEAISFPSAYLGLYWEKIKDRFPQTEDQPSYFEDENSLFGNTVSKVSFVNPELDRLIQISNNGFGYSYKTDNNNNELDFKSILDDFLSEWNTFKDWYSRFLLQDEKMQINSNNYKLLVSYIFDERLEWFSPQDNPKFFNFINNNIKDFNGELKLYDFQLMLGLPNSLGILQISSDQKIRLEDESFVMFLNLLSQTMEEIEFDDESHLRNCLMSVYEQSLDNLMKLTTENLQEKWR</sequence>
<reference evidence="1" key="2">
    <citation type="submission" date="2005-06" db="EMBL/GenBank/DDBJ databases">
        <title>Sequencing of the draft genome and assembly of Crocosphaera watsonii WH 8501.</title>
        <authorList>
            <consortium name="US DOE Joint Genome Institute (JGI-PGF)"/>
            <person name="Copeland A."/>
            <person name="Lucas S."/>
            <person name="Lapidus A."/>
            <person name="Barry K."/>
            <person name="Detter C."/>
            <person name="Glavina T."/>
            <person name="Hammon N."/>
            <person name="Israni S."/>
            <person name="Pitluck S."/>
            <person name="Richardson P."/>
        </authorList>
    </citation>
    <scope>NUCLEOTIDE SEQUENCE [LARGE SCALE GENOMIC DNA]</scope>
    <source>
        <strain evidence="1">WH 8501</strain>
    </source>
</reference>
<dbReference type="OrthoDB" id="128994at2"/>
<protein>
    <recommendedName>
        <fullName evidence="3">TIGR04255 family protein</fullName>
    </recommendedName>
</protein>
<dbReference type="RefSeq" id="WP_007306100.1">
    <property type="nucleotide sequence ID" value="NZ_AADV02000034.1"/>
</dbReference>
<dbReference type="EMBL" id="AADV02000034">
    <property type="protein sequence ID" value="EAM50213.1"/>
    <property type="molecule type" value="Genomic_DNA"/>
</dbReference>
<organism evidence="1 2">
    <name type="scientific">Crocosphaera watsonii WH 8501</name>
    <dbReference type="NCBI Taxonomy" id="165597"/>
    <lineage>
        <taxon>Bacteria</taxon>
        <taxon>Bacillati</taxon>
        <taxon>Cyanobacteriota</taxon>
        <taxon>Cyanophyceae</taxon>
        <taxon>Oscillatoriophycideae</taxon>
        <taxon>Chroococcales</taxon>
        <taxon>Aphanothecaceae</taxon>
        <taxon>Crocosphaera</taxon>
    </lineage>
</organism>
<evidence type="ECO:0008006" key="3">
    <source>
        <dbReference type="Google" id="ProtNLM"/>
    </source>
</evidence>
<accession>Q4C226</accession>
<dbReference type="Proteomes" id="UP000003922">
    <property type="component" value="Unassembled WGS sequence"/>
</dbReference>